<organism evidence="1 2">
    <name type="scientific">Paramormyrops kingsleyae</name>
    <dbReference type="NCBI Taxonomy" id="1676925"/>
    <lineage>
        <taxon>Eukaryota</taxon>
        <taxon>Metazoa</taxon>
        <taxon>Chordata</taxon>
        <taxon>Craniata</taxon>
        <taxon>Vertebrata</taxon>
        <taxon>Euteleostomi</taxon>
        <taxon>Actinopterygii</taxon>
        <taxon>Neopterygii</taxon>
        <taxon>Teleostei</taxon>
        <taxon>Osteoglossocephala</taxon>
        <taxon>Osteoglossomorpha</taxon>
        <taxon>Osteoglossiformes</taxon>
        <taxon>Mormyridae</taxon>
        <taxon>Paramormyrops</taxon>
    </lineage>
</organism>
<dbReference type="Ensembl" id="ENSPKIT00000001638.1">
    <property type="protein sequence ID" value="ENSPKIP00000021012.1"/>
    <property type="gene ID" value="ENSPKIG00000005576.1"/>
</dbReference>
<evidence type="ECO:0000313" key="2">
    <source>
        <dbReference type="Proteomes" id="UP000261540"/>
    </source>
</evidence>
<dbReference type="AlphaFoldDB" id="A0A3B3RR03"/>
<dbReference type="SUPFAM" id="SSF57850">
    <property type="entry name" value="RING/U-box"/>
    <property type="match status" value="1"/>
</dbReference>
<sequence>MLGFIVCVNGTDVVCECPCGLARGKMAEASVAVDQNQFTCPVCLDLLKDPVAIPCGHSYCMRWWTNLFQQ</sequence>
<evidence type="ECO:0008006" key="3">
    <source>
        <dbReference type="Google" id="ProtNLM"/>
    </source>
</evidence>
<evidence type="ECO:0000313" key="1">
    <source>
        <dbReference type="Ensembl" id="ENSPKIP00000021012.1"/>
    </source>
</evidence>
<dbReference type="Proteomes" id="UP000261540">
    <property type="component" value="Unplaced"/>
</dbReference>
<proteinExistence type="predicted"/>
<accession>A0A3B3RR03</accession>
<dbReference type="Pfam" id="PF15227">
    <property type="entry name" value="zf-C3HC4_4"/>
    <property type="match status" value="1"/>
</dbReference>
<dbReference type="GeneTree" id="ENSGT00980000199315"/>
<keyword evidence="2" id="KW-1185">Reference proteome</keyword>
<dbReference type="InterPro" id="IPR013083">
    <property type="entry name" value="Znf_RING/FYVE/PHD"/>
</dbReference>
<reference evidence="1" key="1">
    <citation type="submission" date="2025-08" db="UniProtKB">
        <authorList>
            <consortium name="Ensembl"/>
        </authorList>
    </citation>
    <scope>IDENTIFICATION</scope>
</reference>
<dbReference type="Gene3D" id="3.30.40.10">
    <property type="entry name" value="Zinc/RING finger domain, C3HC4 (zinc finger)"/>
    <property type="match status" value="1"/>
</dbReference>
<dbReference type="STRING" id="1676925.ENSPKIP00000021012"/>
<name>A0A3B3RR03_9TELE</name>
<reference evidence="1" key="2">
    <citation type="submission" date="2025-09" db="UniProtKB">
        <authorList>
            <consortium name="Ensembl"/>
        </authorList>
    </citation>
    <scope>IDENTIFICATION</scope>
</reference>
<protein>
    <recommendedName>
        <fullName evidence="3">RING-type domain-containing protein</fullName>
    </recommendedName>
</protein>